<feature type="region of interest" description="Disordered" evidence="2">
    <location>
        <begin position="250"/>
        <end position="296"/>
    </location>
</feature>
<dbReference type="Proteomes" id="UP000306954">
    <property type="component" value="Unassembled WGS sequence"/>
</dbReference>
<comment type="caution">
    <text evidence="6">The sequence shown here is derived from an EMBL/GenBank/DDBJ whole genome shotgun (WGS) entry which is preliminary data.</text>
</comment>
<evidence type="ECO:0000313" key="6">
    <source>
        <dbReference type="EMBL" id="TIB36484.1"/>
    </source>
</evidence>
<feature type="compositionally biased region" description="Basic and acidic residues" evidence="2">
    <location>
        <begin position="250"/>
        <end position="264"/>
    </location>
</feature>
<organism evidence="6 8">
    <name type="scientific">Wallemia ichthyophaga</name>
    <dbReference type="NCBI Taxonomy" id="245174"/>
    <lineage>
        <taxon>Eukaryota</taxon>
        <taxon>Fungi</taxon>
        <taxon>Dikarya</taxon>
        <taxon>Basidiomycota</taxon>
        <taxon>Wallemiomycotina</taxon>
        <taxon>Wallemiomycetes</taxon>
        <taxon>Wallemiales</taxon>
        <taxon>Wallemiaceae</taxon>
        <taxon>Wallemia</taxon>
    </lineage>
</organism>
<feature type="coiled-coil region" evidence="1">
    <location>
        <begin position="211"/>
        <end position="238"/>
    </location>
</feature>
<dbReference type="AlphaFoldDB" id="A0A4T0GH56"/>
<keyword evidence="3" id="KW-1133">Transmembrane helix</keyword>
<feature type="compositionally biased region" description="Polar residues" evidence="2">
    <location>
        <begin position="287"/>
        <end position="296"/>
    </location>
</feature>
<dbReference type="EMBL" id="SPOI01000126">
    <property type="protein sequence ID" value="TIB36484.1"/>
    <property type="molecule type" value="Genomic_DNA"/>
</dbReference>
<dbReference type="InterPro" id="IPR008984">
    <property type="entry name" value="SMAD_FHA_dom_sf"/>
</dbReference>
<dbReference type="OMA" id="HEYLECQ"/>
<reference evidence="7 8" key="1">
    <citation type="submission" date="2019-03" db="EMBL/GenBank/DDBJ databases">
        <title>Sequencing 23 genomes of Wallemia ichthyophaga.</title>
        <authorList>
            <person name="Gostincar C."/>
        </authorList>
    </citation>
    <scope>NUCLEOTIDE SEQUENCE [LARGE SCALE GENOMIC DNA]</scope>
    <source>
        <strain evidence="6 8">EXF-6200</strain>
        <strain evidence="5 7">EXF-8621</strain>
    </source>
</reference>
<proteinExistence type="predicted"/>
<keyword evidence="1" id="KW-0175">Coiled coil</keyword>
<evidence type="ECO:0000313" key="7">
    <source>
        <dbReference type="Proteomes" id="UP000306954"/>
    </source>
</evidence>
<evidence type="ECO:0000256" key="3">
    <source>
        <dbReference type="SAM" id="Phobius"/>
    </source>
</evidence>
<dbReference type="Pfam" id="PF00498">
    <property type="entry name" value="FHA"/>
    <property type="match status" value="1"/>
</dbReference>
<protein>
    <recommendedName>
        <fullName evidence="4">FHA domain-containing protein</fullName>
    </recommendedName>
</protein>
<gene>
    <name evidence="6" type="ORF">E3P86_02463</name>
    <name evidence="5" type="ORF">E3P90_02031</name>
</gene>
<evidence type="ECO:0000313" key="5">
    <source>
        <dbReference type="EMBL" id="TIB12576.1"/>
    </source>
</evidence>
<feature type="transmembrane region" description="Helical" evidence="3">
    <location>
        <begin position="424"/>
        <end position="444"/>
    </location>
</feature>
<evidence type="ECO:0000313" key="8">
    <source>
        <dbReference type="Proteomes" id="UP000310689"/>
    </source>
</evidence>
<keyword evidence="3" id="KW-0472">Membrane</keyword>
<name>A0A4T0GH56_WALIC</name>
<dbReference type="PROSITE" id="PS50006">
    <property type="entry name" value="FHA_DOMAIN"/>
    <property type="match status" value="1"/>
</dbReference>
<dbReference type="PANTHER" id="PTHR15715">
    <property type="entry name" value="CENTROSOMAL PROTEIN OF 170 KDA"/>
    <property type="match status" value="1"/>
</dbReference>
<dbReference type="InterPro" id="IPR000253">
    <property type="entry name" value="FHA_dom"/>
</dbReference>
<dbReference type="EMBL" id="SPOF01000018">
    <property type="protein sequence ID" value="TIB12576.1"/>
    <property type="molecule type" value="Genomic_DNA"/>
</dbReference>
<keyword evidence="3" id="KW-0812">Transmembrane</keyword>
<sequence length="448" mass="50794">MSNYIFLIPLNNSFELKIIHLNDKIKIGRQTNARTIPNQGNGYFDSKVLSRQHAEIWSEASVVYIRDLKSSNGTFLNNERLSLEGVESSAVQLNPGNLLEFGIDIIGDDNKTIIHRKVSSKILIASNEHEYLECQQQISQQPQSSVSIHKCFDKLEQEIKSSKEISSNLQNISTDFNSINSSLRGQLPTNYQPSASLANNPIDVSSIQQQISHFSQQLQSQQKNYELLQSEHSTLRSKFENFDGRLRSDNVSEKEKDQQHHNDDSFDSSDDNSIATQRPKTPEPSASPEQSEQNNYSEISNQVNHSNHSNDTELPSYTELVSQNSSLATRLSTLSDEMSTMHDLQLNMSSRVDKYDSRLSALEESARGTLNWRSRWENALNAQRSTHTEELSKILSEYDRKQTHVLSKYQLKEKKSASDSGGKTYKFVGLLSIFMLGLAAYTVFSRQQ</sequence>
<dbReference type="SUPFAM" id="SSF49879">
    <property type="entry name" value="SMAD/FHA domain"/>
    <property type="match status" value="1"/>
</dbReference>
<dbReference type="Gene3D" id="2.60.200.20">
    <property type="match status" value="1"/>
</dbReference>
<dbReference type="SMART" id="SM00240">
    <property type="entry name" value="FHA"/>
    <property type="match status" value="1"/>
</dbReference>
<dbReference type="PANTHER" id="PTHR15715:SF37">
    <property type="entry name" value="LD47843P"/>
    <property type="match status" value="1"/>
</dbReference>
<dbReference type="GO" id="GO:0005737">
    <property type="term" value="C:cytoplasm"/>
    <property type="evidence" value="ECO:0007669"/>
    <property type="project" value="TreeGrafter"/>
</dbReference>
<evidence type="ECO:0000259" key="4">
    <source>
        <dbReference type="PROSITE" id="PS50006"/>
    </source>
</evidence>
<evidence type="ECO:0000256" key="2">
    <source>
        <dbReference type="SAM" id="MobiDB-lite"/>
    </source>
</evidence>
<feature type="domain" description="FHA" evidence="4">
    <location>
        <begin position="25"/>
        <end position="81"/>
    </location>
</feature>
<dbReference type="OrthoDB" id="687730at2759"/>
<accession>A0A4T0GH56</accession>
<dbReference type="InterPro" id="IPR051176">
    <property type="entry name" value="Cent_Immune-Sig_Mod"/>
</dbReference>
<dbReference type="Proteomes" id="UP000310689">
    <property type="component" value="Unassembled WGS sequence"/>
</dbReference>
<evidence type="ECO:0000256" key="1">
    <source>
        <dbReference type="SAM" id="Coils"/>
    </source>
</evidence>